<accession>A0ABM9ZWY0</accession>
<proteinExistence type="predicted"/>
<dbReference type="Gene3D" id="3.20.20.70">
    <property type="entry name" value="Aldolase class I"/>
    <property type="match status" value="1"/>
</dbReference>
<dbReference type="Pfam" id="PF13186">
    <property type="entry name" value="SPASM"/>
    <property type="match status" value="1"/>
</dbReference>
<evidence type="ECO:0000256" key="4">
    <source>
        <dbReference type="ARBA" id="ARBA00023014"/>
    </source>
</evidence>
<keyword evidence="2" id="KW-0479">Metal-binding</keyword>
<evidence type="ECO:0000259" key="5">
    <source>
        <dbReference type="PROSITE" id="PS51918"/>
    </source>
</evidence>
<name>A0ABM9ZWY0_9BACT</name>
<dbReference type="Pfam" id="PF04055">
    <property type="entry name" value="Radical_SAM"/>
    <property type="match status" value="1"/>
</dbReference>
<dbReference type="PANTHER" id="PTHR43524:SF1">
    <property type="entry name" value="RADICAL SAM SUPERFAMILY PROTEIN"/>
    <property type="match status" value="1"/>
</dbReference>
<dbReference type="SFLD" id="SFLDG01067">
    <property type="entry name" value="SPASM/twitch_domain_containing"/>
    <property type="match status" value="1"/>
</dbReference>
<keyword evidence="3" id="KW-0408">Iron</keyword>
<gene>
    <name evidence="6" type="ORF">HMPREF7215_1558</name>
</gene>
<dbReference type="PROSITE" id="PS51918">
    <property type="entry name" value="RADICAL_SAM"/>
    <property type="match status" value="1"/>
</dbReference>
<evidence type="ECO:0000313" key="7">
    <source>
        <dbReference type="Proteomes" id="UP000006462"/>
    </source>
</evidence>
<dbReference type="PANTHER" id="PTHR43524">
    <property type="entry name" value="RADICAL SAM SUPERFAMILY PROTEIN"/>
    <property type="match status" value="1"/>
</dbReference>
<dbReference type="EMBL" id="ADFP01000039">
    <property type="protein sequence ID" value="EFB91473.1"/>
    <property type="molecule type" value="Genomic_DNA"/>
</dbReference>
<dbReference type="InterPro" id="IPR013785">
    <property type="entry name" value="Aldolase_TIM"/>
</dbReference>
<feature type="domain" description="Radical SAM core" evidence="5">
    <location>
        <begin position="187"/>
        <end position="395"/>
    </location>
</feature>
<keyword evidence="1" id="KW-0949">S-adenosyl-L-methionine</keyword>
<dbReference type="InterPro" id="IPR007197">
    <property type="entry name" value="rSAM"/>
</dbReference>
<evidence type="ECO:0000256" key="2">
    <source>
        <dbReference type="ARBA" id="ARBA00022723"/>
    </source>
</evidence>
<dbReference type="SFLD" id="SFLDS00029">
    <property type="entry name" value="Radical_SAM"/>
    <property type="match status" value="1"/>
</dbReference>
<dbReference type="CDD" id="cd21128">
    <property type="entry name" value="SPASM_rSAM"/>
    <property type="match status" value="1"/>
</dbReference>
<dbReference type="InterPro" id="IPR023885">
    <property type="entry name" value="4Fe4S-binding_SPASM_dom"/>
</dbReference>
<keyword evidence="7" id="KW-1185">Reference proteome</keyword>
<organism evidence="6 7">
    <name type="scientific">Pyramidobacter piscolens W5455</name>
    <dbReference type="NCBI Taxonomy" id="352165"/>
    <lineage>
        <taxon>Bacteria</taxon>
        <taxon>Thermotogati</taxon>
        <taxon>Synergistota</taxon>
        <taxon>Synergistia</taxon>
        <taxon>Synergistales</taxon>
        <taxon>Dethiosulfovibrionaceae</taxon>
        <taxon>Pyramidobacter</taxon>
    </lineage>
</organism>
<evidence type="ECO:0000256" key="3">
    <source>
        <dbReference type="ARBA" id="ARBA00023004"/>
    </source>
</evidence>
<evidence type="ECO:0000313" key="6">
    <source>
        <dbReference type="EMBL" id="EFB91473.1"/>
    </source>
</evidence>
<dbReference type="Proteomes" id="UP000006462">
    <property type="component" value="Unassembled WGS sequence"/>
</dbReference>
<evidence type="ECO:0000256" key="1">
    <source>
        <dbReference type="ARBA" id="ARBA00022691"/>
    </source>
</evidence>
<keyword evidence="4" id="KW-0411">Iron-sulfur</keyword>
<protein>
    <submittedName>
        <fullName evidence="6">Radical SAM domain protein</fullName>
    </submittedName>
</protein>
<dbReference type="CDD" id="cd01335">
    <property type="entry name" value="Radical_SAM"/>
    <property type="match status" value="1"/>
</dbReference>
<dbReference type="InterPro" id="IPR058240">
    <property type="entry name" value="rSAM_sf"/>
</dbReference>
<dbReference type="SUPFAM" id="SSF102114">
    <property type="entry name" value="Radical SAM enzymes"/>
    <property type="match status" value="1"/>
</dbReference>
<comment type="caution">
    <text evidence="6">The sequence shown here is derived from an EMBL/GenBank/DDBJ whole genome shotgun (WGS) entry which is preliminary data.</text>
</comment>
<sequence>MFGNAQTLLLGQGESVGPKGALEGASRGLSGKQFCSFVCTIKSIRTGEVRHTLRSGCFCFSPKARRIPVRFMAFRKGTKGAFFMDFSTTIKKLGIEQALTYVFREPEKNLRKLIDWADRFDRGEFAPQRRAVREAITNPRDPYYPLVRRLLTDVDADVLKTLAVNFFVNANLSGWPVQERCRQKYGCNVPWAILMDPTSACNLHCTGCWAAEYGNRLNLSLDEIDDIIRQGKELGVSMYIYTGGEPLMRKDDLIRICERHPDCVFLCFTNATLIDEAFADEMRRVKNFVPAISLEGGEEATDGRRGRGVYQKVMRAVDLLRRKKLFYGISTCYTRANYESVTSEAFYDSLIAMGAYFVWFFHYMPVGNDAVPELLPTAAQRRGIYERIRRYRRTKPLFSIDFQNDAEYAGGCIAGGRRYLHINANGDIDPCVFVHYSDSNIREKTLLEALQSPLLMAYHKGQPFNENMLLPCPMLENPQKLRAMVSATGARSTDLQSPESAEHLCAKCDEYARLWAPVADGLWQRRRAEEKEKVAISAESGS</sequence>
<reference evidence="6 7" key="1">
    <citation type="submission" date="2009-12" db="EMBL/GenBank/DDBJ databases">
        <authorList>
            <person name="Shrivastava S."/>
            <person name="Madupu R."/>
            <person name="Durkin A.S."/>
            <person name="Torralba M."/>
            <person name="Methe B."/>
            <person name="Sutton G.G."/>
            <person name="Strausberg R.L."/>
            <person name="Nelson K.E."/>
        </authorList>
    </citation>
    <scope>NUCLEOTIDE SEQUENCE [LARGE SCALE GENOMIC DNA]</scope>
    <source>
        <strain evidence="6 7">W5455</strain>
    </source>
</reference>